<dbReference type="InParanoid" id="A0A0V1B958"/>
<dbReference type="Proteomes" id="UP000054776">
    <property type="component" value="Unassembled WGS sequence"/>
</dbReference>
<organism evidence="1 2">
    <name type="scientific">Trichinella spiralis</name>
    <name type="common">Trichina worm</name>
    <dbReference type="NCBI Taxonomy" id="6334"/>
    <lineage>
        <taxon>Eukaryota</taxon>
        <taxon>Metazoa</taxon>
        <taxon>Ecdysozoa</taxon>
        <taxon>Nematoda</taxon>
        <taxon>Enoplea</taxon>
        <taxon>Dorylaimia</taxon>
        <taxon>Trichinellida</taxon>
        <taxon>Trichinellidae</taxon>
        <taxon>Trichinella</taxon>
    </lineage>
</organism>
<evidence type="ECO:0000313" key="2">
    <source>
        <dbReference type="Proteomes" id="UP000054776"/>
    </source>
</evidence>
<dbReference type="AlphaFoldDB" id="A0A0V1B958"/>
<accession>A0A0V1B958</accession>
<proteinExistence type="predicted"/>
<sequence length="174" mass="19424">MEGVSILYIIWFATNSFHFGQADLKIHHLVCRQFVPLWPSGLEDTSSGLPPIRSTQKMRKGKNGVDWIHQTQRCTSDFHTCPNRRRSGHDTKSGQRDSSLVTLSWPIPQNDCGLLAIPTYLGKCQVTAFDKSLSAINCSARPDISRCMNFVLVRESKATASSGPVSRRISARSF</sequence>
<comment type="caution">
    <text evidence="1">The sequence shown here is derived from an EMBL/GenBank/DDBJ whole genome shotgun (WGS) entry which is preliminary data.</text>
</comment>
<dbReference type="EMBL" id="JYDH01000081">
    <property type="protein sequence ID" value="KRY33499.1"/>
    <property type="molecule type" value="Genomic_DNA"/>
</dbReference>
<reference evidence="1 2" key="1">
    <citation type="submission" date="2015-01" db="EMBL/GenBank/DDBJ databases">
        <title>Evolution of Trichinella species and genotypes.</title>
        <authorList>
            <person name="Korhonen P.K."/>
            <person name="Edoardo P."/>
            <person name="Giuseppe L.R."/>
            <person name="Gasser R.B."/>
        </authorList>
    </citation>
    <scope>NUCLEOTIDE SEQUENCE [LARGE SCALE GENOMIC DNA]</scope>
    <source>
        <strain evidence="1">ISS3</strain>
    </source>
</reference>
<gene>
    <name evidence="1" type="ORF">T01_4998</name>
</gene>
<evidence type="ECO:0000313" key="1">
    <source>
        <dbReference type="EMBL" id="KRY33499.1"/>
    </source>
</evidence>
<keyword evidence="2" id="KW-1185">Reference proteome</keyword>
<name>A0A0V1B958_TRISP</name>
<protein>
    <submittedName>
        <fullName evidence="1">Uncharacterized protein</fullName>
    </submittedName>
</protein>